<keyword evidence="7 13" id="KW-0862">Zinc</keyword>
<feature type="transmembrane region" description="Helical" evidence="14">
    <location>
        <begin position="150"/>
        <end position="173"/>
    </location>
</feature>
<evidence type="ECO:0000256" key="11">
    <source>
        <dbReference type="ARBA" id="ARBA00044456"/>
    </source>
</evidence>
<evidence type="ECO:0000259" key="15">
    <source>
        <dbReference type="Pfam" id="PF01435"/>
    </source>
</evidence>
<feature type="transmembrane region" description="Helical" evidence="14">
    <location>
        <begin position="75"/>
        <end position="102"/>
    </location>
</feature>
<feature type="domain" description="Peptidase M48" evidence="15">
    <location>
        <begin position="185"/>
        <end position="384"/>
    </location>
</feature>
<comment type="subcellular location">
    <subcellularLocation>
        <location evidence="1 14">Endoplasmic reticulum membrane</location>
        <topology evidence="1 14">Multi-pass membrane protein</topology>
    </subcellularLocation>
</comment>
<dbReference type="FunCoup" id="D3BVF2">
    <property type="interactions" value="634"/>
</dbReference>
<evidence type="ECO:0000313" key="18">
    <source>
        <dbReference type="Proteomes" id="UP000001396"/>
    </source>
</evidence>
<feature type="transmembrane region" description="Helical" evidence="14">
    <location>
        <begin position="296"/>
        <end position="314"/>
    </location>
</feature>
<feature type="binding site" evidence="13">
    <location>
        <position position="256"/>
    </location>
    <ligand>
        <name>Zn(2+)</name>
        <dbReference type="ChEBI" id="CHEBI:29105"/>
        <note>catalytic</note>
    </ligand>
</feature>
<organism evidence="17 18">
    <name type="scientific">Heterostelium pallidum (strain ATCC 26659 / Pp 5 / PN500)</name>
    <name type="common">Cellular slime mold</name>
    <name type="synonym">Polysphondylium pallidum</name>
    <dbReference type="NCBI Taxonomy" id="670386"/>
    <lineage>
        <taxon>Eukaryota</taxon>
        <taxon>Amoebozoa</taxon>
        <taxon>Evosea</taxon>
        <taxon>Eumycetozoa</taxon>
        <taxon>Dictyostelia</taxon>
        <taxon>Acytosteliales</taxon>
        <taxon>Acytosteliaceae</taxon>
        <taxon>Heterostelium</taxon>
    </lineage>
</organism>
<comment type="catalytic activity">
    <reaction evidence="11 14">
        <text>Hydrolyzes the peptide bond -P2-(S-farnesyl or geranylgeranyl)C-P1'-P2'-P3'-COOH where P1' and P2' are amino acids with aliphatic side chains and P3' is any C-terminal residue.</text>
        <dbReference type="EC" id="3.4.24.84"/>
    </reaction>
</comment>
<proteinExistence type="inferred from homology"/>
<feature type="binding site" evidence="13">
    <location>
        <position position="252"/>
    </location>
    <ligand>
        <name>Zn(2+)</name>
        <dbReference type="ChEBI" id="CHEBI:29105"/>
        <note>catalytic</note>
    </ligand>
</feature>
<keyword evidence="10 14" id="KW-0472">Membrane</keyword>
<dbReference type="InterPro" id="IPR027057">
    <property type="entry name" value="CAXX_Prtase_1"/>
</dbReference>
<dbReference type="FunFam" id="3.30.2010.10:FF:000002">
    <property type="entry name" value="CAAX prenyl protease"/>
    <property type="match status" value="1"/>
</dbReference>
<keyword evidence="4 13" id="KW-0479">Metal-binding</keyword>
<keyword evidence="2 14" id="KW-0645">Protease</keyword>
<feature type="active site" evidence="12">
    <location>
        <position position="253"/>
    </location>
</feature>
<evidence type="ECO:0000256" key="12">
    <source>
        <dbReference type="PIRSR" id="PIRSR627057-1"/>
    </source>
</evidence>
<dbReference type="InParanoid" id="D3BVF2"/>
<dbReference type="CDD" id="cd07343">
    <property type="entry name" value="M48A_Zmpste24p_like"/>
    <property type="match status" value="1"/>
</dbReference>
<comment type="function">
    <text evidence="14">Proteolytically removes the C-terminal three residues of farnesylated proteins.</text>
</comment>
<keyword evidence="18" id="KW-1185">Reference proteome</keyword>
<feature type="active site" description="Proton donor" evidence="12">
    <location>
        <position position="334"/>
    </location>
</feature>
<evidence type="ECO:0000256" key="14">
    <source>
        <dbReference type="RuleBase" id="RU366005"/>
    </source>
</evidence>
<accession>D3BVF2</accession>
<feature type="domain" description="CAAX prenyl protease 1 N-terminal" evidence="16">
    <location>
        <begin position="64"/>
        <end position="180"/>
    </location>
</feature>
<comment type="caution">
    <text evidence="17">The sequence shown here is derived from an EMBL/GenBank/DDBJ whole genome shotgun (WGS) entry which is preliminary data.</text>
</comment>
<evidence type="ECO:0000256" key="1">
    <source>
        <dbReference type="ARBA" id="ARBA00004477"/>
    </source>
</evidence>
<evidence type="ECO:0000256" key="9">
    <source>
        <dbReference type="ARBA" id="ARBA00023049"/>
    </source>
</evidence>
<comment type="cofactor">
    <cofactor evidence="13 14">
        <name>Zn(2+)</name>
        <dbReference type="ChEBI" id="CHEBI:29105"/>
    </cofactor>
    <text evidence="13 14">Binds 1 zinc ion per subunit.</text>
</comment>
<feature type="transmembrane region" description="Helical" evidence="14">
    <location>
        <begin position="123"/>
        <end position="144"/>
    </location>
</feature>
<comment type="similarity">
    <text evidence="14">Belongs to the peptidase M48A family.</text>
</comment>
<dbReference type="GO" id="GO:0071586">
    <property type="term" value="P:CAAX-box protein processing"/>
    <property type="evidence" value="ECO:0007669"/>
    <property type="project" value="UniProtKB-UniRule"/>
</dbReference>
<dbReference type="InterPro" id="IPR001915">
    <property type="entry name" value="Peptidase_M48"/>
</dbReference>
<dbReference type="AlphaFoldDB" id="D3BVF2"/>
<evidence type="ECO:0000256" key="4">
    <source>
        <dbReference type="ARBA" id="ARBA00022723"/>
    </source>
</evidence>
<keyword evidence="9 14" id="KW-0482">Metalloprotease</keyword>
<feature type="transmembrane region" description="Helical" evidence="14">
    <location>
        <begin position="265"/>
        <end position="284"/>
    </location>
</feature>
<evidence type="ECO:0000256" key="8">
    <source>
        <dbReference type="ARBA" id="ARBA00022989"/>
    </source>
</evidence>
<evidence type="ECO:0000256" key="10">
    <source>
        <dbReference type="ARBA" id="ARBA00023136"/>
    </source>
</evidence>
<evidence type="ECO:0000256" key="3">
    <source>
        <dbReference type="ARBA" id="ARBA00022692"/>
    </source>
</evidence>
<keyword evidence="6 14" id="KW-0256">Endoplasmic reticulum</keyword>
<dbReference type="STRING" id="670386.D3BVF2"/>
<dbReference type="GO" id="GO:0005789">
    <property type="term" value="C:endoplasmic reticulum membrane"/>
    <property type="evidence" value="ECO:0007669"/>
    <property type="project" value="UniProtKB-SubCell"/>
</dbReference>
<evidence type="ECO:0000256" key="2">
    <source>
        <dbReference type="ARBA" id="ARBA00022670"/>
    </source>
</evidence>
<evidence type="ECO:0000256" key="7">
    <source>
        <dbReference type="ARBA" id="ARBA00022833"/>
    </source>
</evidence>
<dbReference type="Proteomes" id="UP000001396">
    <property type="component" value="Unassembled WGS sequence"/>
</dbReference>
<evidence type="ECO:0000256" key="6">
    <source>
        <dbReference type="ARBA" id="ARBA00022824"/>
    </source>
</evidence>
<dbReference type="EC" id="3.4.24.84" evidence="14"/>
<dbReference type="OMA" id="FVIEEKF"/>
<evidence type="ECO:0000259" key="16">
    <source>
        <dbReference type="Pfam" id="PF16491"/>
    </source>
</evidence>
<dbReference type="RefSeq" id="XP_020426709.1">
    <property type="nucleotide sequence ID" value="XM_020582293.1"/>
</dbReference>
<dbReference type="GO" id="GO:0046872">
    <property type="term" value="F:metal ion binding"/>
    <property type="evidence" value="ECO:0007669"/>
    <property type="project" value="UniProtKB-UniRule"/>
</dbReference>
<dbReference type="InterPro" id="IPR032456">
    <property type="entry name" value="Peptidase_M48_N"/>
</dbReference>
<dbReference type="GO" id="GO:0004222">
    <property type="term" value="F:metalloendopeptidase activity"/>
    <property type="evidence" value="ECO:0007669"/>
    <property type="project" value="UniProtKB-UniRule"/>
</dbReference>
<dbReference type="PANTHER" id="PTHR10120">
    <property type="entry name" value="CAAX PRENYL PROTEASE 1"/>
    <property type="match status" value="1"/>
</dbReference>
<evidence type="ECO:0000313" key="17">
    <source>
        <dbReference type="EMBL" id="EFA74575.1"/>
    </source>
</evidence>
<keyword evidence="3 14" id="KW-0812">Transmembrane</keyword>
<reference evidence="17 18" key="1">
    <citation type="journal article" date="2011" name="Genome Res.">
        <title>Phylogeny-wide analysis of social amoeba genomes highlights ancient origins for complex intercellular communication.</title>
        <authorList>
            <person name="Heidel A.J."/>
            <person name="Lawal H.M."/>
            <person name="Felder M."/>
            <person name="Schilde C."/>
            <person name="Helps N.R."/>
            <person name="Tunggal B."/>
            <person name="Rivero F."/>
            <person name="John U."/>
            <person name="Schleicher M."/>
            <person name="Eichinger L."/>
            <person name="Platzer M."/>
            <person name="Noegel A.A."/>
            <person name="Schaap P."/>
            <person name="Gloeckner G."/>
        </authorList>
    </citation>
    <scope>NUCLEOTIDE SEQUENCE [LARGE SCALE GENOMIC DNA]</scope>
    <source>
        <strain evidence="18">ATCC 26659 / Pp 5 / PN500</strain>
    </source>
</reference>
<keyword evidence="8 14" id="KW-1133">Transmembrane helix</keyword>
<sequence length="393" mass="45865">MNWMNFVILTTTVEQVINQYLNYRQLQKLKIKTIPSTLEAYNITTPEQFAKSQQYGYDKFSATNFLSNFGYSNEILISIVFLTEYILFSTLLEIPFSLYYSFVLEEKHGFNKISLKLFIKDKIIGVLLIVVIGGPLVSALIYIVKWTGPLFWFYSWLLIAAFSFVMITIYPVLIAPLFNKYSPVEGELRDSIYELAKKVDFPATQLYVVDNSKRSSHMNAYFYGFFKNKRIVLYDTLIKELSQEEILAVLCHEFGHYKMNHTLRLIVIQQIYLIVFFYIFGLFVNDIQLFNDFGFQNTYTFVGLLLFSQIYSPLDQIFSFISNVFSRAYEYQADDYALGMGYDLTDGLVKLNIKDSASLIIDPWYSTYHHTHPTLLERLKNIKSKLSTSKKTQ</sequence>
<dbReference type="EMBL" id="ADBJ01000062">
    <property type="protein sequence ID" value="EFA74575.1"/>
    <property type="molecule type" value="Genomic_DNA"/>
</dbReference>
<dbReference type="Gene3D" id="3.30.2010.10">
    <property type="entry name" value="Metalloproteases ('zincins'), catalytic domain"/>
    <property type="match status" value="1"/>
</dbReference>
<name>D3BVF2_HETP5</name>
<evidence type="ECO:0000256" key="13">
    <source>
        <dbReference type="PIRSR" id="PIRSR627057-2"/>
    </source>
</evidence>
<dbReference type="GeneID" id="31367011"/>
<keyword evidence="5 14" id="KW-0378">Hydrolase</keyword>
<evidence type="ECO:0000256" key="5">
    <source>
        <dbReference type="ARBA" id="ARBA00022801"/>
    </source>
</evidence>
<dbReference type="MEROPS" id="M48.A08"/>
<protein>
    <recommendedName>
        <fullName evidence="14">CAAX prenyl protease</fullName>
        <ecNumber evidence="14">3.4.24.84</ecNumber>
    </recommendedName>
</protein>
<feature type="binding site" evidence="13">
    <location>
        <position position="330"/>
    </location>
    <ligand>
        <name>Zn(2+)</name>
        <dbReference type="ChEBI" id="CHEBI:29105"/>
        <note>catalytic</note>
    </ligand>
</feature>
<dbReference type="Pfam" id="PF01435">
    <property type="entry name" value="Peptidase_M48"/>
    <property type="match status" value="1"/>
</dbReference>
<gene>
    <name evidence="17" type="primary">zmpste24</name>
    <name evidence="17" type="ORF">PPL_11543</name>
</gene>
<dbReference type="Pfam" id="PF16491">
    <property type="entry name" value="Peptidase_M48_N"/>
    <property type="match status" value="1"/>
</dbReference>